<feature type="region of interest" description="Disordered" evidence="1">
    <location>
        <begin position="69"/>
        <end position="91"/>
    </location>
</feature>
<organism evidence="2">
    <name type="scientific">marine sediment metagenome</name>
    <dbReference type="NCBI Taxonomy" id="412755"/>
    <lineage>
        <taxon>unclassified sequences</taxon>
        <taxon>metagenomes</taxon>
        <taxon>ecological metagenomes</taxon>
    </lineage>
</organism>
<dbReference type="EMBL" id="BARU01022570">
    <property type="protein sequence ID" value="GAH58334.1"/>
    <property type="molecule type" value="Genomic_DNA"/>
</dbReference>
<name>X1HWX6_9ZZZZ</name>
<proteinExistence type="predicted"/>
<evidence type="ECO:0000313" key="2">
    <source>
        <dbReference type="EMBL" id="GAH58334.1"/>
    </source>
</evidence>
<protein>
    <submittedName>
        <fullName evidence="2">Uncharacterized protein</fullName>
    </submittedName>
</protein>
<accession>X1HWX6</accession>
<feature type="compositionally biased region" description="Low complexity" evidence="1">
    <location>
        <begin position="69"/>
        <end position="83"/>
    </location>
</feature>
<comment type="caution">
    <text evidence="2">The sequence shown here is derived from an EMBL/GenBank/DDBJ whole genome shotgun (WGS) entry which is preliminary data.</text>
</comment>
<reference evidence="2" key="1">
    <citation type="journal article" date="2014" name="Front. Microbiol.">
        <title>High frequency of phylogenetically diverse reductive dehalogenase-homologous genes in deep subseafloor sedimentary metagenomes.</title>
        <authorList>
            <person name="Kawai M."/>
            <person name="Futagami T."/>
            <person name="Toyoda A."/>
            <person name="Takaki Y."/>
            <person name="Nishi S."/>
            <person name="Hori S."/>
            <person name="Arai W."/>
            <person name="Tsubouchi T."/>
            <person name="Morono Y."/>
            <person name="Uchiyama I."/>
            <person name="Ito T."/>
            <person name="Fujiyama A."/>
            <person name="Inagaki F."/>
            <person name="Takami H."/>
        </authorList>
    </citation>
    <scope>NUCLEOTIDE SEQUENCE</scope>
    <source>
        <strain evidence="2">Expedition CK06-06</strain>
    </source>
</reference>
<dbReference type="AlphaFoldDB" id="X1HWX6"/>
<sequence length="131" mass="14159">TTNMDTSYLYRYSNWEASVSAGVHLPHTAVITELQASVEDNSMDHGDSASFAIDLWKLTPGNLPTSIASASTSGSVGGVQTPSDPTVNHQVDNQNNTYLVTAAWRAPSYPNQAQLKLYSVRIKYTVTSPLP</sequence>
<feature type="non-terminal residue" evidence="2">
    <location>
        <position position="1"/>
    </location>
</feature>
<evidence type="ECO:0000256" key="1">
    <source>
        <dbReference type="SAM" id="MobiDB-lite"/>
    </source>
</evidence>
<gene>
    <name evidence="2" type="ORF">S03H2_36744</name>
</gene>